<evidence type="ECO:0000313" key="2">
    <source>
        <dbReference type="EMBL" id="MFC3148725.1"/>
    </source>
</evidence>
<dbReference type="RefSeq" id="WP_377304920.1">
    <property type="nucleotide sequence ID" value="NZ_CP180191.1"/>
</dbReference>
<gene>
    <name evidence="2" type="ORF">ACFOEN_13925</name>
</gene>
<protein>
    <submittedName>
        <fullName evidence="2">Uncharacterized protein</fullName>
    </submittedName>
</protein>
<sequence>MTRAITARRGVRALPALALAAALSPLAAQTLLKRPPAGVAVDQSMTRSLITRQPQPCVSLATAAAVIILPRRELQAEADARPAKINTVAGQEAALLANRAAGVLKAAGVTPDGFGCAPLDASAAKGEGSDVQTTVGDYLERGRATVIPAGQTVPVRAITVRYLGTRPGPVMGRGEIQFLLKAGATPFFTLTWWAS</sequence>
<name>A0ABV7H4P3_9BURK</name>
<evidence type="ECO:0000313" key="3">
    <source>
        <dbReference type="Proteomes" id="UP001595556"/>
    </source>
</evidence>
<dbReference type="Proteomes" id="UP001595556">
    <property type="component" value="Unassembled WGS sequence"/>
</dbReference>
<keyword evidence="3" id="KW-1185">Reference proteome</keyword>
<evidence type="ECO:0000256" key="1">
    <source>
        <dbReference type="SAM" id="SignalP"/>
    </source>
</evidence>
<accession>A0ABV7H4P3</accession>
<reference evidence="3" key="1">
    <citation type="journal article" date="2019" name="Int. J. Syst. Evol. Microbiol.">
        <title>The Global Catalogue of Microorganisms (GCM) 10K type strain sequencing project: providing services to taxonomists for standard genome sequencing and annotation.</title>
        <authorList>
            <consortium name="The Broad Institute Genomics Platform"/>
            <consortium name="The Broad Institute Genome Sequencing Center for Infectious Disease"/>
            <person name="Wu L."/>
            <person name="Ma J."/>
        </authorList>
    </citation>
    <scope>NUCLEOTIDE SEQUENCE [LARGE SCALE GENOMIC DNA]</scope>
    <source>
        <strain evidence="3">KCTC 52168</strain>
    </source>
</reference>
<dbReference type="EMBL" id="JBHRTI010000007">
    <property type="protein sequence ID" value="MFC3148725.1"/>
    <property type="molecule type" value="Genomic_DNA"/>
</dbReference>
<comment type="caution">
    <text evidence="2">The sequence shown here is derived from an EMBL/GenBank/DDBJ whole genome shotgun (WGS) entry which is preliminary data.</text>
</comment>
<feature type="signal peptide" evidence="1">
    <location>
        <begin position="1"/>
        <end position="27"/>
    </location>
</feature>
<feature type="chain" id="PRO_5045926724" evidence="1">
    <location>
        <begin position="28"/>
        <end position="195"/>
    </location>
</feature>
<proteinExistence type="predicted"/>
<organism evidence="2 3">
    <name type="scientific">Piscinibacterium candidicorallinum</name>
    <dbReference type="NCBI Taxonomy" id="1793872"/>
    <lineage>
        <taxon>Bacteria</taxon>
        <taxon>Pseudomonadati</taxon>
        <taxon>Pseudomonadota</taxon>
        <taxon>Betaproteobacteria</taxon>
        <taxon>Burkholderiales</taxon>
        <taxon>Piscinibacterium</taxon>
    </lineage>
</organism>
<keyword evidence="1" id="KW-0732">Signal</keyword>